<dbReference type="Proteomes" id="UP001152747">
    <property type="component" value="Unassembled WGS sequence"/>
</dbReference>
<protein>
    <submittedName>
        <fullName evidence="2">Uncharacterized protein</fullName>
    </submittedName>
</protein>
<reference evidence="2" key="1">
    <citation type="submission" date="2022-11" db="EMBL/GenBank/DDBJ databases">
        <authorList>
            <person name="Kikuchi T."/>
        </authorList>
    </citation>
    <scope>NUCLEOTIDE SEQUENCE</scope>
    <source>
        <strain evidence="2">PS1010</strain>
    </source>
</reference>
<keyword evidence="3" id="KW-1185">Reference proteome</keyword>
<feature type="compositionally biased region" description="Low complexity" evidence="1">
    <location>
        <begin position="144"/>
        <end position="160"/>
    </location>
</feature>
<feature type="compositionally biased region" description="Basic and acidic residues" evidence="1">
    <location>
        <begin position="76"/>
        <end position="99"/>
    </location>
</feature>
<feature type="compositionally biased region" description="Basic residues" evidence="1">
    <location>
        <begin position="183"/>
        <end position="193"/>
    </location>
</feature>
<name>A0A9P1N6W8_9PELO</name>
<proteinExistence type="predicted"/>
<comment type="caution">
    <text evidence="2">The sequence shown here is derived from an EMBL/GenBank/DDBJ whole genome shotgun (WGS) entry which is preliminary data.</text>
</comment>
<gene>
    <name evidence="2" type="ORF">CAMP_LOCUS12649</name>
</gene>
<sequence length="255" mass="30141">MTTYQSREKRRVADNQNEYKQEEFHHRTDAAVCKHSCHFHRPRIQQYYVFQSHQEQIGKLEEGRIYGEIEQDRIHREHSNQIDRSSRSPEYRNQKKMSDEYSNNLKKCEGKTNIRIESRSRSGRPCKGRSNGRVGRPLKYQQVSRSRSPLRTRDSPSPSSRTDHSDRMSSRTTRRMSNSPSSRTRHTSRLRTSRTRERSNSSSPRTRRDSNSAGFIHSSPHFASTRHPNSFCPEYEDRSNPSNRKNQKAKKLFNK</sequence>
<accession>A0A9P1N6W8</accession>
<evidence type="ECO:0000313" key="2">
    <source>
        <dbReference type="EMBL" id="CAI5450012.1"/>
    </source>
</evidence>
<evidence type="ECO:0000313" key="3">
    <source>
        <dbReference type="Proteomes" id="UP001152747"/>
    </source>
</evidence>
<organism evidence="2 3">
    <name type="scientific">Caenorhabditis angaria</name>
    <dbReference type="NCBI Taxonomy" id="860376"/>
    <lineage>
        <taxon>Eukaryota</taxon>
        <taxon>Metazoa</taxon>
        <taxon>Ecdysozoa</taxon>
        <taxon>Nematoda</taxon>
        <taxon>Chromadorea</taxon>
        <taxon>Rhabditida</taxon>
        <taxon>Rhabditina</taxon>
        <taxon>Rhabditomorpha</taxon>
        <taxon>Rhabditoidea</taxon>
        <taxon>Rhabditidae</taxon>
        <taxon>Peloderinae</taxon>
        <taxon>Caenorhabditis</taxon>
    </lineage>
</organism>
<feature type="region of interest" description="Disordered" evidence="1">
    <location>
        <begin position="76"/>
        <end position="255"/>
    </location>
</feature>
<dbReference type="EMBL" id="CANHGI010000005">
    <property type="protein sequence ID" value="CAI5450012.1"/>
    <property type="molecule type" value="Genomic_DNA"/>
</dbReference>
<feature type="compositionally biased region" description="Basic and acidic residues" evidence="1">
    <location>
        <begin position="106"/>
        <end position="120"/>
    </location>
</feature>
<dbReference type="AlphaFoldDB" id="A0A9P1N6W8"/>
<evidence type="ECO:0000256" key="1">
    <source>
        <dbReference type="SAM" id="MobiDB-lite"/>
    </source>
</evidence>
<feature type="compositionally biased region" description="Basic residues" evidence="1">
    <location>
        <begin position="245"/>
        <end position="255"/>
    </location>
</feature>